<gene>
    <name evidence="9" type="primary">lpxL</name>
    <name evidence="10" type="ORF">SAMN04488540_102345</name>
</gene>
<comment type="function">
    <text evidence="9">Catalyzes the transfer of an acyl chain from an acyl-[acyl-carrier-protein] (ACP) to a Kdo(2)-lipid IV(A) to form a Kdo(2)-(acyl)-lipid IV(A).</text>
</comment>
<dbReference type="GO" id="GO:0008913">
    <property type="term" value="F:Kdo2-lipid IVA acyltransferase activity"/>
    <property type="evidence" value="ECO:0007669"/>
    <property type="project" value="UniProtKB-EC"/>
</dbReference>
<evidence type="ECO:0000256" key="2">
    <source>
        <dbReference type="ARBA" id="ARBA00022519"/>
    </source>
</evidence>
<dbReference type="GO" id="GO:0009245">
    <property type="term" value="P:lipid A biosynthetic process"/>
    <property type="evidence" value="ECO:0007669"/>
    <property type="project" value="InterPro"/>
</dbReference>
<keyword evidence="2 9" id="KW-0997">Cell inner membrane</keyword>
<dbReference type="Pfam" id="PF03279">
    <property type="entry name" value="Lip_A_acyltrans"/>
    <property type="match status" value="1"/>
</dbReference>
<keyword evidence="3 9" id="KW-0808">Transferase</keyword>
<comment type="subcellular location">
    <subcellularLocation>
        <location evidence="9">Cell inner membrane</location>
        <topology evidence="9">Single-pass membrane protein</topology>
    </subcellularLocation>
</comment>
<protein>
    <recommendedName>
        <fullName evidence="9">Lipid A biosynthesis acyltransferase</fullName>
        <ecNumber evidence="9">2.3.1.241</ecNumber>
    </recommendedName>
    <alternativeName>
        <fullName evidence="9">Kdo(2)-lipid IV(A) acyltransferase</fullName>
    </alternativeName>
</protein>
<reference evidence="11" key="1">
    <citation type="submission" date="2016-10" db="EMBL/GenBank/DDBJ databases">
        <authorList>
            <person name="Varghese N."/>
            <person name="Submissions S."/>
        </authorList>
    </citation>
    <scope>NUCLEOTIDE SEQUENCE [LARGE SCALE GENOMIC DNA]</scope>
    <source>
        <strain evidence="11">DSM 23317</strain>
    </source>
</reference>
<evidence type="ECO:0000256" key="4">
    <source>
        <dbReference type="ARBA" id="ARBA00022692"/>
    </source>
</evidence>
<evidence type="ECO:0000313" key="11">
    <source>
        <dbReference type="Proteomes" id="UP000199527"/>
    </source>
</evidence>
<dbReference type="InterPro" id="IPR004960">
    <property type="entry name" value="LipA_acyltrans"/>
</dbReference>
<keyword evidence="7 9" id="KW-0472">Membrane</keyword>
<evidence type="ECO:0000256" key="9">
    <source>
        <dbReference type="HAMAP-Rule" id="MF_01942"/>
    </source>
</evidence>
<dbReference type="InterPro" id="IPR011920">
    <property type="entry name" value="Lipid_A_LpxL_LpxP"/>
</dbReference>
<evidence type="ECO:0000256" key="1">
    <source>
        <dbReference type="ARBA" id="ARBA00022475"/>
    </source>
</evidence>
<dbReference type="EMBL" id="FNEM01000002">
    <property type="protein sequence ID" value="SDI65857.1"/>
    <property type="molecule type" value="Genomic_DNA"/>
</dbReference>
<keyword evidence="5 9" id="KW-0448">Lipopolysaccharide biosynthesis</keyword>
<comment type="pathway">
    <text evidence="9">Bacterial outer membrane biogenesis; lipopolysaccharide biosynthesis.</text>
</comment>
<comment type="pathway">
    <text evidence="9">Glycolipid biosynthesis; KDO(2)-lipid A biosynthesis; KDO(2)-lipid A from CMP-3-deoxy-D-manno-octulosonate and lipid IV(A): step 3/4.</text>
</comment>
<dbReference type="PANTHER" id="PTHR30606">
    <property type="entry name" value="LIPID A BIOSYNTHESIS LAUROYL ACYLTRANSFERASE"/>
    <property type="match status" value="1"/>
</dbReference>
<dbReference type="UniPathway" id="UPA00030"/>
<dbReference type="PIRSF" id="PIRSF026649">
    <property type="entry name" value="MsbB"/>
    <property type="match status" value="1"/>
</dbReference>
<dbReference type="AlphaFoldDB" id="A0A1G8MD71"/>
<dbReference type="CDD" id="cd07984">
    <property type="entry name" value="LPLAT_LABLAT-like"/>
    <property type="match status" value="1"/>
</dbReference>
<keyword evidence="11" id="KW-1185">Reference proteome</keyword>
<dbReference type="OrthoDB" id="9803456at2"/>
<evidence type="ECO:0000256" key="5">
    <source>
        <dbReference type="ARBA" id="ARBA00022985"/>
    </source>
</evidence>
<feature type="short sequence motif" description="HXXXXD motif" evidence="9">
    <location>
        <begin position="132"/>
        <end position="137"/>
    </location>
</feature>
<evidence type="ECO:0000313" key="10">
    <source>
        <dbReference type="EMBL" id="SDI65857.1"/>
    </source>
</evidence>
<sequence>MVTEAQFDRAFLHPRFWPMWLGIAVLKVLVLLPLPIQWRLGKALGGVLKRLLKKRAHVARVNLKLCFPDKSDAEREALLDANFAETGMALLDCVNGWWWSDARIHKHMTLKGMEHIDQARADGQGVILFAAHCLMLEPGARLFGQHCPGVGVYRPHNNKFMEYLQVKGRLRSNKGLIPKKEVRQMVKALRAGEVIWYTADQDAGRKGAVFAPFFAVDQAVTVTGASTLAKLGKAKVMPFFVERNADHSGYTIEVLPPLDNFPGDSDQQDAERGNKILESLISRRPEQYMWLHRRFKTRPNPDDPKFY</sequence>
<dbReference type="PANTHER" id="PTHR30606:SF9">
    <property type="entry name" value="LIPID A BIOSYNTHESIS LAUROYLTRANSFERASE"/>
    <property type="match status" value="1"/>
</dbReference>
<dbReference type="Proteomes" id="UP000199527">
    <property type="component" value="Unassembled WGS sequence"/>
</dbReference>
<comment type="similarity">
    <text evidence="9">Belongs to the LpxL/LpxM/LpxP family.</text>
</comment>
<dbReference type="GO" id="GO:0009103">
    <property type="term" value="P:lipopolysaccharide biosynthetic process"/>
    <property type="evidence" value="ECO:0007669"/>
    <property type="project" value="UniProtKB-UniRule"/>
</dbReference>
<dbReference type="UniPathway" id="UPA00360">
    <property type="reaction ID" value="UER00485"/>
</dbReference>
<keyword evidence="1 9" id="KW-1003">Cell membrane</keyword>
<dbReference type="RefSeq" id="WP_090362433.1">
    <property type="nucleotide sequence ID" value="NZ_FNEM01000002.1"/>
</dbReference>
<name>A0A1G8MD71_9GAMM</name>
<evidence type="ECO:0000256" key="6">
    <source>
        <dbReference type="ARBA" id="ARBA00022989"/>
    </source>
</evidence>
<evidence type="ECO:0000256" key="3">
    <source>
        <dbReference type="ARBA" id="ARBA00022679"/>
    </source>
</evidence>
<accession>A0A1G8MD71</accession>
<dbReference type="GO" id="GO:0005886">
    <property type="term" value="C:plasma membrane"/>
    <property type="evidence" value="ECO:0007669"/>
    <property type="project" value="UniProtKB-SubCell"/>
</dbReference>
<evidence type="ECO:0000256" key="8">
    <source>
        <dbReference type="ARBA" id="ARBA00023315"/>
    </source>
</evidence>
<keyword evidence="6 9" id="KW-1133">Transmembrane helix</keyword>
<keyword evidence="4 9" id="KW-0812">Transmembrane</keyword>
<feature type="transmembrane region" description="Helical" evidence="9">
    <location>
        <begin position="16"/>
        <end position="34"/>
    </location>
</feature>
<dbReference type="EC" id="2.3.1.241" evidence="9"/>
<comment type="catalytic activity">
    <reaction evidence="9">
        <text>an alpha-Kdo-(2-&gt;4)-alpha-Kdo-(2-&gt;6)-lipid IVA + a fatty acyl-[ACP] = an alpha-Kdo-(2-&gt;4)-alpha-Kdo-(2-&gt;6)-(acyl)-lipid IVA + holo-[ACP]</text>
        <dbReference type="Rhea" id="RHEA:69396"/>
        <dbReference type="Rhea" id="RHEA-COMP:9685"/>
        <dbReference type="Rhea" id="RHEA-COMP:14125"/>
        <dbReference type="ChEBI" id="CHEBI:64479"/>
        <dbReference type="ChEBI" id="CHEBI:138651"/>
        <dbReference type="ChEBI" id="CHEBI:176429"/>
        <dbReference type="ChEBI" id="CHEBI:176430"/>
        <dbReference type="EC" id="2.3.1.241"/>
    </reaction>
</comment>
<dbReference type="HAMAP" id="MF_01942">
    <property type="entry name" value="Lipid_A_LpxL_LpxP"/>
    <property type="match status" value="1"/>
</dbReference>
<proteinExistence type="inferred from homology"/>
<dbReference type="GO" id="GO:0036104">
    <property type="term" value="P:Kdo2-lipid A biosynthetic process"/>
    <property type="evidence" value="ECO:0007669"/>
    <property type="project" value="UniProtKB-UniRule"/>
</dbReference>
<dbReference type="NCBIfam" id="TIGR02207">
    <property type="entry name" value="lipid_A_htrB"/>
    <property type="match status" value="1"/>
</dbReference>
<evidence type="ECO:0000256" key="7">
    <source>
        <dbReference type="ARBA" id="ARBA00023136"/>
    </source>
</evidence>
<keyword evidence="8 9" id="KW-0012">Acyltransferase</keyword>
<organism evidence="10 11">
    <name type="scientific">Ferrimonas sediminum</name>
    <dbReference type="NCBI Taxonomy" id="718193"/>
    <lineage>
        <taxon>Bacteria</taxon>
        <taxon>Pseudomonadati</taxon>
        <taxon>Pseudomonadota</taxon>
        <taxon>Gammaproteobacteria</taxon>
        <taxon>Alteromonadales</taxon>
        <taxon>Ferrimonadaceae</taxon>
        <taxon>Ferrimonas</taxon>
    </lineage>
</organism>